<comment type="caution">
    <text evidence="6">The sequence shown here is derived from an EMBL/GenBank/DDBJ whole genome shotgun (WGS) entry which is preliminary data.</text>
</comment>
<accession>A0A3P1SJK5</accession>
<evidence type="ECO:0000256" key="1">
    <source>
        <dbReference type="ARBA" id="ARBA00009437"/>
    </source>
</evidence>
<dbReference type="GO" id="GO:0003677">
    <property type="term" value="F:DNA binding"/>
    <property type="evidence" value="ECO:0007669"/>
    <property type="project" value="UniProtKB-KW"/>
</dbReference>
<dbReference type="PRINTS" id="PR00039">
    <property type="entry name" value="HTHLYSR"/>
</dbReference>
<dbReference type="Pfam" id="PF00126">
    <property type="entry name" value="HTH_1"/>
    <property type="match status" value="1"/>
</dbReference>
<dbReference type="PROSITE" id="PS50931">
    <property type="entry name" value="HTH_LYSR"/>
    <property type="match status" value="1"/>
</dbReference>
<evidence type="ECO:0000256" key="4">
    <source>
        <dbReference type="ARBA" id="ARBA00023163"/>
    </source>
</evidence>
<evidence type="ECO:0000313" key="6">
    <source>
        <dbReference type="EMBL" id="RRC97204.1"/>
    </source>
</evidence>
<sequence length="286" mass="31484">MLDHELLRTFIAVVDTGSFTRAAAQVFRTQSAVSMQMKRLEEQLDKVLFLKEGRELQLTDDGLKLAGYARRILKLHDEALSELSTSENRRPLLLGCPDDYVQGVLPDLLAQIHSTVPGIQVQISTGSSSVLRDLMDRGQLDLSVLTRRPEREEGYLLLQDKGVWVAPSADFIVRNQPLPLALVEPDCKFHTTAVDGLTKQGVSFEIICISGHCALLIEMVRRGEAVTMLSDCGVPDDLYRLPATSGFPESPTVDIVLQSAANPHPDFGSDRLTQLASRTAGMLAKF</sequence>
<dbReference type="InterPro" id="IPR005119">
    <property type="entry name" value="LysR_subst-bd"/>
</dbReference>
<keyword evidence="7" id="KW-1185">Reference proteome</keyword>
<dbReference type="InterPro" id="IPR036390">
    <property type="entry name" value="WH_DNA-bd_sf"/>
</dbReference>
<keyword evidence="3" id="KW-0238">DNA-binding</keyword>
<dbReference type="InterPro" id="IPR050176">
    <property type="entry name" value="LTTR"/>
</dbReference>
<evidence type="ECO:0000259" key="5">
    <source>
        <dbReference type="PROSITE" id="PS50931"/>
    </source>
</evidence>
<dbReference type="InterPro" id="IPR000847">
    <property type="entry name" value="LysR_HTH_N"/>
</dbReference>
<evidence type="ECO:0000313" key="7">
    <source>
        <dbReference type="Proteomes" id="UP000267535"/>
    </source>
</evidence>
<dbReference type="Proteomes" id="UP000267535">
    <property type="component" value="Unassembled WGS sequence"/>
</dbReference>
<dbReference type="EMBL" id="RQXV01000013">
    <property type="protein sequence ID" value="RRC97204.1"/>
    <property type="molecule type" value="Genomic_DNA"/>
</dbReference>
<dbReference type="Gene3D" id="3.40.190.10">
    <property type="entry name" value="Periplasmic binding protein-like II"/>
    <property type="match status" value="2"/>
</dbReference>
<dbReference type="PANTHER" id="PTHR30579">
    <property type="entry name" value="TRANSCRIPTIONAL REGULATOR"/>
    <property type="match status" value="1"/>
</dbReference>
<reference evidence="6 7" key="1">
    <citation type="submission" date="2018-11" db="EMBL/GenBank/DDBJ databases">
        <title>The draft genome sequence of Amphritea balenae JAMM 1525T.</title>
        <authorList>
            <person name="Fang Z."/>
            <person name="Zhang Y."/>
            <person name="Han X."/>
        </authorList>
    </citation>
    <scope>NUCLEOTIDE SEQUENCE [LARGE SCALE GENOMIC DNA]</scope>
    <source>
        <strain evidence="6 7">JAMM 1525</strain>
    </source>
</reference>
<dbReference type="OrthoDB" id="5723059at2"/>
<keyword evidence="2" id="KW-0805">Transcription regulation</keyword>
<comment type="similarity">
    <text evidence="1">Belongs to the LysR transcriptional regulatory family.</text>
</comment>
<dbReference type="Pfam" id="PF03466">
    <property type="entry name" value="LysR_substrate"/>
    <property type="match status" value="1"/>
</dbReference>
<feature type="domain" description="HTH lysR-type" evidence="5">
    <location>
        <begin position="2"/>
        <end position="59"/>
    </location>
</feature>
<dbReference type="SUPFAM" id="SSF46785">
    <property type="entry name" value="Winged helix' DNA-binding domain"/>
    <property type="match status" value="1"/>
</dbReference>
<gene>
    <name evidence="6" type="ORF">EHS89_18515</name>
</gene>
<name>A0A3P1SJK5_9GAMM</name>
<dbReference type="GO" id="GO:0003700">
    <property type="term" value="F:DNA-binding transcription factor activity"/>
    <property type="evidence" value="ECO:0007669"/>
    <property type="project" value="InterPro"/>
</dbReference>
<dbReference type="AlphaFoldDB" id="A0A3P1SJK5"/>
<dbReference type="Gene3D" id="1.10.10.10">
    <property type="entry name" value="Winged helix-like DNA-binding domain superfamily/Winged helix DNA-binding domain"/>
    <property type="match status" value="1"/>
</dbReference>
<organism evidence="6 7">
    <name type="scientific">Amphritea balenae</name>
    <dbReference type="NCBI Taxonomy" id="452629"/>
    <lineage>
        <taxon>Bacteria</taxon>
        <taxon>Pseudomonadati</taxon>
        <taxon>Pseudomonadota</taxon>
        <taxon>Gammaproteobacteria</taxon>
        <taxon>Oceanospirillales</taxon>
        <taxon>Oceanospirillaceae</taxon>
        <taxon>Amphritea</taxon>
    </lineage>
</organism>
<dbReference type="InterPro" id="IPR036388">
    <property type="entry name" value="WH-like_DNA-bd_sf"/>
</dbReference>
<protein>
    <submittedName>
        <fullName evidence="6">LysR family transcriptional regulator</fullName>
    </submittedName>
</protein>
<dbReference type="PANTHER" id="PTHR30579:SF7">
    <property type="entry name" value="HTH-TYPE TRANSCRIPTIONAL REGULATOR LRHA-RELATED"/>
    <property type="match status" value="1"/>
</dbReference>
<dbReference type="RefSeq" id="WP_124927662.1">
    <property type="nucleotide sequence ID" value="NZ_BMOH01000002.1"/>
</dbReference>
<evidence type="ECO:0000256" key="3">
    <source>
        <dbReference type="ARBA" id="ARBA00023125"/>
    </source>
</evidence>
<keyword evidence="4" id="KW-0804">Transcription</keyword>
<proteinExistence type="inferred from homology"/>
<dbReference type="FunFam" id="1.10.10.10:FF:000001">
    <property type="entry name" value="LysR family transcriptional regulator"/>
    <property type="match status" value="1"/>
</dbReference>
<evidence type="ECO:0000256" key="2">
    <source>
        <dbReference type="ARBA" id="ARBA00023015"/>
    </source>
</evidence>
<dbReference type="SUPFAM" id="SSF53850">
    <property type="entry name" value="Periplasmic binding protein-like II"/>
    <property type="match status" value="1"/>
</dbReference>